<dbReference type="PANTHER" id="PTHR37422:SF23">
    <property type="entry name" value="TEICHURONIC ACID BIOSYNTHESIS PROTEIN TUAE"/>
    <property type="match status" value="1"/>
</dbReference>
<feature type="transmembrane region" description="Helical" evidence="6">
    <location>
        <begin position="167"/>
        <end position="186"/>
    </location>
</feature>
<dbReference type="EMBL" id="JABFBC010000002">
    <property type="protein sequence ID" value="NNU81342.1"/>
    <property type="molecule type" value="Genomic_DNA"/>
</dbReference>
<feature type="transmembrane region" description="Helical" evidence="6">
    <location>
        <begin position="329"/>
        <end position="350"/>
    </location>
</feature>
<dbReference type="PANTHER" id="PTHR37422">
    <property type="entry name" value="TEICHURONIC ACID BIOSYNTHESIS PROTEIN TUAE"/>
    <property type="match status" value="1"/>
</dbReference>
<evidence type="ECO:0000313" key="8">
    <source>
        <dbReference type="EMBL" id="NNU81342.1"/>
    </source>
</evidence>
<dbReference type="Proteomes" id="UP000572377">
    <property type="component" value="Unassembled WGS sequence"/>
</dbReference>
<dbReference type="InterPro" id="IPR007016">
    <property type="entry name" value="O-antigen_ligase-rel_domated"/>
</dbReference>
<keyword evidence="9" id="KW-1185">Reference proteome</keyword>
<dbReference type="AlphaFoldDB" id="A0A849L584"/>
<dbReference type="GO" id="GO:0016874">
    <property type="term" value="F:ligase activity"/>
    <property type="evidence" value="ECO:0007669"/>
    <property type="project" value="UniProtKB-KW"/>
</dbReference>
<evidence type="ECO:0000256" key="6">
    <source>
        <dbReference type="SAM" id="Phobius"/>
    </source>
</evidence>
<keyword evidence="3 6" id="KW-1133">Transmembrane helix</keyword>
<feature type="transmembrane region" description="Helical" evidence="6">
    <location>
        <begin position="9"/>
        <end position="29"/>
    </location>
</feature>
<keyword evidence="4 6" id="KW-0472">Membrane</keyword>
<gene>
    <name evidence="8" type="ORF">HMH01_12930</name>
</gene>
<sequence>MIRTRPYRWALLTLPVFLLAMGLFDLGWFLRTGAFAEIEHINGWSKIFLCALLLGYALRHFTPVAPRAFAAFNIAWVAAYAVAYAVSVDKSDGPLPLIHVFVAGHVLFFTAFLVTRDPVTETRDLSLFIAALGLFALPATLLAWPLIEAPVDGLANRLPGLSWIRPFGDLMTATLAAAIGLAAMAGPSPRRRILALAAVTLLAAALCWSGGRGGLAAIIGTLALGATLSRDLRRALPPITAALVLGALLSLPLPAESAGLQIFGRIAQDAESMAQGADISSARLEIWRRGIDLILEKPIFGHGFFQAGWILDWPNDVRHRHLHNAPLELALAVGIPLALALLALAGWAWIRGAAIARRHPDTLPAFLVLTAMYALSLVSGNYIHMEGLIPWAVAGGILMGRALPADPNAARGDASKPHTPRGSDAQDQRQ</sequence>
<feature type="domain" description="O-antigen ligase-related" evidence="7">
    <location>
        <begin position="198"/>
        <end position="341"/>
    </location>
</feature>
<dbReference type="InterPro" id="IPR051533">
    <property type="entry name" value="WaaL-like"/>
</dbReference>
<keyword evidence="2 6" id="KW-0812">Transmembrane</keyword>
<feature type="transmembrane region" description="Helical" evidence="6">
    <location>
        <begin position="362"/>
        <end position="383"/>
    </location>
</feature>
<evidence type="ECO:0000256" key="4">
    <source>
        <dbReference type="ARBA" id="ARBA00023136"/>
    </source>
</evidence>
<dbReference type="RefSeq" id="WP_171326189.1">
    <property type="nucleotide sequence ID" value="NZ_JABFBC010000002.1"/>
</dbReference>
<protein>
    <submittedName>
        <fullName evidence="8">O-antigen ligase family protein</fullName>
    </submittedName>
</protein>
<evidence type="ECO:0000259" key="7">
    <source>
        <dbReference type="Pfam" id="PF04932"/>
    </source>
</evidence>
<evidence type="ECO:0000313" key="9">
    <source>
        <dbReference type="Proteomes" id="UP000572377"/>
    </source>
</evidence>
<keyword evidence="8" id="KW-0436">Ligase</keyword>
<feature type="transmembrane region" description="Helical" evidence="6">
    <location>
        <begin position="70"/>
        <end position="88"/>
    </location>
</feature>
<comment type="caution">
    <text evidence="8">The sequence shown here is derived from an EMBL/GenBank/DDBJ whole genome shotgun (WGS) entry which is preliminary data.</text>
</comment>
<evidence type="ECO:0000256" key="2">
    <source>
        <dbReference type="ARBA" id="ARBA00022692"/>
    </source>
</evidence>
<feature type="transmembrane region" description="Helical" evidence="6">
    <location>
        <begin position="193"/>
        <end position="223"/>
    </location>
</feature>
<feature type="transmembrane region" description="Helical" evidence="6">
    <location>
        <begin position="127"/>
        <end position="147"/>
    </location>
</feature>
<dbReference type="Pfam" id="PF04932">
    <property type="entry name" value="Wzy_C"/>
    <property type="match status" value="1"/>
</dbReference>
<comment type="subcellular location">
    <subcellularLocation>
        <location evidence="1">Membrane</location>
        <topology evidence="1">Multi-pass membrane protein</topology>
    </subcellularLocation>
</comment>
<organism evidence="8 9">
    <name type="scientific">Halovulum dunhuangense</name>
    <dbReference type="NCBI Taxonomy" id="1505036"/>
    <lineage>
        <taxon>Bacteria</taxon>
        <taxon>Pseudomonadati</taxon>
        <taxon>Pseudomonadota</taxon>
        <taxon>Alphaproteobacteria</taxon>
        <taxon>Rhodobacterales</taxon>
        <taxon>Paracoccaceae</taxon>
        <taxon>Halovulum</taxon>
    </lineage>
</organism>
<feature type="transmembrane region" description="Helical" evidence="6">
    <location>
        <begin position="41"/>
        <end position="58"/>
    </location>
</feature>
<reference evidence="8 9" key="1">
    <citation type="submission" date="2020-05" db="EMBL/GenBank/DDBJ databases">
        <title>Gimesia benthica sp. nov., a novel planctomycete isolated from a deep-sea water sample of the Northwest Indian Ocean.</title>
        <authorList>
            <person name="Wang J."/>
            <person name="Ruan C."/>
            <person name="Song L."/>
            <person name="Zhu Y."/>
            <person name="Li A."/>
            <person name="Zheng X."/>
            <person name="Wang L."/>
            <person name="Lu Z."/>
            <person name="Huang Y."/>
            <person name="Du W."/>
            <person name="Zhou Y."/>
            <person name="Huang L."/>
            <person name="Dai X."/>
        </authorList>
    </citation>
    <scope>NUCLEOTIDE SEQUENCE [LARGE SCALE GENOMIC DNA]</scope>
    <source>
        <strain evidence="8 9">YYQ-30</strain>
    </source>
</reference>
<accession>A0A849L584</accession>
<proteinExistence type="predicted"/>
<evidence type="ECO:0000256" key="5">
    <source>
        <dbReference type="SAM" id="MobiDB-lite"/>
    </source>
</evidence>
<feature type="transmembrane region" description="Helical" evidence="6">
    <location>
        <begin position="94"/>
        <end position="115"/>
    </location>
</feature>
<feature type="region of interest" description="Disordered" evidence="5">
    <location>
        <begin position="408"/>
        <end position="430"/>
    </location>
</feature>
<dbReference type="GO" id="GO:0016020">
    <property type="term" value="C:membrane"/>
    <property type="evidence" value="ECO:0007669"/>
    <property type="project" value="UniProtKB-SubCell"/>
</dbReference>
<name>A0A849L584_9RHOB</name>
<evidence type="ECO:0000256" key="3">
    <source>
        <dbReference type="ARBA" id="ARBA00022989"/>
    </source>
</evidence>
<evidence type="ECO:0000256" key="1">
    <source>
        <dbReference type="ARBA" id="ARBA00004141"/>
    </source>
</evidence>